<evidence type="ECO:0000256" key="1">
    <source>
        <dbReference type="ARBA" id="ARBA00022729"/>
    </source>
</evidence>
<dbReference type="Gene3D" id="2.60.40.1120">
    <property type="entry name" value="Carboxypeptidase-like, regulatory domain"/>
    <property type="match status" value="1"/>
</dbReference>
<dbReference type="PANTHER" id="PTHR23303">
    <property type="entry name" value="CARBOXYPEPTIDASE REGULATORY REGION-CONTAINING"/>
    <property type="match status" value="1"/>
</dbReference>
<reference evidence="3 4" key="1">
    <citation type="submission" date="2020-10" db="EMBL/GenBank/DDBJ databases">
        <title>Wide distribution of Phycisphaera-like planctomycetes from WD2101 soil group in peatlands and genome analysis of the first cultivated representative.</title>
        <authorList>
            <person name="Dedysh S.N."/>
            <person name="Beletsky A.V."/>
            <person name="Ivanova A."/>
            <person name="Kulichevskaya I.S."/>
            <person name="Suzina N.E."/>
            <person name="Philippov D.A."/>
            <person name="Rakitin A.L."/>
            <person name="Mardanov A.V."/>
            <person name="Ravin N.V."/>
        </authorList>
    </citation>
    <scope>NUCLEOTIDE SEQUENCE [LARGE SCALE GENOMIC DNA]</scope>
    <source>
        <strain evidence="3 4">M1803</strain>
    </source>
</reference>
<organism evidence="3 4">
    <name type="scientific">Humisphaera borealis</name>
    <dbReference type="NCBI Taxonomy" id="2807512"/>
    <lineage>
        <taxon>Bacteria</taxon>
        <taxon>Pseudomonadati</taxon>
        <taxon>Planctomycetota</taxon>
        <taxon>Phycisphaerae</taxon>
        <taxon>Tepidisphaerales</taxon>
        <taxon>Tepidisphaeraceae</taxon>
        <taxon>Humisphaera</taxon>
    </lineage>
</organism>
<dbReference type="EMBL" id="CP063458">
    <property type="protein sequence ID" value="QOV91287.1"/>
    <property type="molecule type" value="Genomic_DNA"/>
</dbReference>
<dbReference type="KEGG" id="hbs:IPV69_08000"/>
<accession>A0A7M2X0I7</accession>
<evidence type="ECO:0000313" key="4">
    <source>
        <dbReference type="Proteomes" id="UP000593765"/>
    </source>
</evidence>
<keyword evidence="4" id="KW-1185">Reference proteome</keyword>
<keyword evidence="1" id="KW-0732">Signal</keyword>
<proteinExistence type="predicted"/>
<evidence type="ECO:0000256" key="2">
    <source>
        <dbReference type="SAM" id="MobiDB-lite"/>
    </source>
</evidence>
<sequence length="718" mass="75809">MPVLFDTLESRQLFISVAPSSFEQYWIELVNRARANPALEATRLGIDLNEGLAANTISTAAKPPLALNGFITDASGPTPGNALVAPLQHAQWVRVNEQISLVGALGSLPIDRLIAAGYVFTGTAQGNAENVTALVNPTQPLDIAAVDTIHANLFIDSGILNRTDRVNLFSTSYREVGAGLDQGTWTPTGQPAQQAVAAVMDFALATNNSAGDVFLTGVAYNDNILADNFYTPNAGNGEGLNNVTVTARRLSDGATFTTATFPSGGYSLRLTPGTYEVTATGGGLGTGNAVIYPAVVVGGQNVKRDFTTQQIVTAPVNPGTVGPPTPNPVTLKGDIKGKVRIDRAGLRNKEDLRYTEAVIGAIVYVDLDNSGTRNSNEPFGKVLPNTNLVGNGIYNITGLNPGVYKLRVEAPSGYRVSIPRSTVQDVTIVSGKVAKPKVFALTEHTLVSGRVYKDANFNGNFESTFDKGLADWRVFIDLNNDSIWQRETEPAVKSESDGYYAFRDLLVGTYTIRVISKSNFIQTEPTNNGAYVVQLQGSALDVIDRDFGQRQVTQSPPPPPGGSTPTITDPGFESPSLPGTFQYNPPNPGWTFLVGGGISGNGSSFTASNPPAPEGTQVAFLQVANAVVSQSITGWSSGTYRVSFQAAARAGLGGTMDCQVLIDGQVVGTFTPSTTSYQAFTTSTFTVVAGSHTLQFKGINTPGGDQTVFLDSVSILLA</sequence>
<dbReference type="SUPFAM" id="SSF117074">
    <property type="entry name" value="Hypothetical protein PA1324"/>
    <property type="match status" value="2"/>
</dbReference>
<dbReference type="InterPro" id="IPR051417">
    <property type="entry name" value="SDr/BOS_complex"/>
</dbReference>
<protein>
    <recommendedName>
        <fullName evidence="5">CBM6 domain-containing protein</fullName>
    </recommendedName>
</protein>
<dbReference type="AlphaFoldDB" id="A0A7M2X0I7"/>
<dbReference type="Proteomes" id="UP000593765">
    <property type="component" value="Chromosome"/>
</dbReference>
<dbReference type="RefSeq" id="WP_206294499.1">
    <property type="nucleotide sequence ID" value="NZ_CP063458.1"/>
</dbReference>
<evidence type="ECO:0000313" key="3">
    <source>
        <dbReference type="EMBL" id="QOV91287.1"/>
    </source>
</evidence>
<dbReference type="Gene3D" id="3.40.33.10">
    <property type="entry name" value="CAP"/>
    <property type="match status" value="1"/>
</dbReference>
<dbReference type="SUPFAM" id="SSF49785">
    <property type="entry name" value="Galactose-binding domain-like"/>
    <property type="match status" value="1"/>
</dbReference>
<dbReference type="SUPFAM" id="SSF49464">
    <property type="entry name" value="Carboxypeptidase regulatory domain-like"/>
    <property type="match status" value="1"/>
</dbReference>
<name>A0A7M2X0I7_9BACT</name>
<gene>
    <name evidence="3" type="ORF">IPV69_08000</name>
</gene>
<feature type="region of interest" description="Disordered" evidence="2">
    <location>
        <begin position="550"/>
        <end position="580"/>
    </location>
</feature>
<dbReference type="Gene3D" id="2.60.120.260">
    <property type="entry name" value="Galactose-binding domain-like"/>
    <property type="match status" value="1"/>
</dbReference>
<dbReference type="Gene3D" id="2.60.40.10">
    <property type="entry name" value="Immunoglobulins"/>
    <property type="match status" value="1"/>
</dbReference>
<evidence type="ECO:0008006" key="5">
    <source>
        <dbReference type="Google" id="ProtNLM"/>
    </source>
</evidence>
<dbReference type="InterPro" id="IPR008969">
    <property type="entry name" value="CarboxyPept-like_regulatory"/>
</dbReference>
<dbReference type="InterPro" id="IPR035940">
    <property type="entry name" value="CAP_sf"/>
</dbReference>
<dbReference type="InterPro" id="IPR008979">
    <property type="entry name" value="Galactose-bd-like_sf"/>
</dbReference>
<dbReference type="InterPro" id="IPR013783">
    <property type="entry name" value="Ig-like_fold"/>
</dbReference>